<evidence type="ECO:0000313" key="3">
    <source>
        <dbReference type="Proteomes" id="UP000467841"/>
    </source>
</evidence>
<sequence>MVVPSISEESNRSSSVSPVSSGGSDLRSPESSGRSDLRSPESSGRSDLRSPESSGRSVVRSPVSFHRSVVRSPVSYRRRVVHSPVSSGDGAKRLCTEDKRLSTTLFNLNILDCPICCEALTIPIFQVLFLTFSFVLYELEIAHSLILIKQRK</sequence>
<organism evidence="2 3">
    <name type="scientific">Microthlaspi erraticum</name>
    <dbReference type="NCBI Taxonomy" id="1685480"/>
    <lineage>
        <taxon>Eukaryota</taxon>
        <taxon>Viridiplantae</taxon>
        <taxon>Streptophyta</taxon>
        <taxon>Embryophyta</taxon>
        <taxon>Tracheophyta</taxon>
        <taxon>Spermatophyta</taxon>
        <taxon>Magnoliopsida</taxon>
        <taxon>eudicotyledons</taxon>
        <taxon>Gunneridae</taxon>
        <taxon>Pentapetalae</taxon>
        <taxon>rosids</taxon>
        <taxon>malvids</taxon>
        <taxon>Brassicales</taxon>
        <taxon>Brassicaceae</taxon>
        <taxon>Coluteocarpeae</taxon>
        <taxon>Microthlaspi</taxon>
    </lineage>
</organism>
<dbReference type="EMBL" id="CACVBM020001607">
    <property type="protein sequence ID" value="CAA7055663.1"/>
    <property type="molecule type" value="Genomic_DNA"/>
</dbReference>
<comment type="caution">
    <text evidence="2">The sequence shown here is derived from an EMBL/GenBank/DDBJ whole genome shotgun (WGS) entry which is preliminary data.</text>
</comment>
<dbReference type="OrthoDB" id="4788989at2759"/>
<feature type="compositionally biased region" description="Basic and acidic residues" evidence="1">
    <location>
        <begin position="33"/>
        <end position="50"/>
    </location>
</feature>
<name>A0A6D2L6Y3_9BRAS</name>
<feature type="compositionally biased region" description="Low complexity" evidence="1">
    <location>
        <begin position="51"/>
        <end position="64"/>
    </location>
</feature>
<proteinExistence type="predicted"/>
<feature type="region of interest" description="Disordered" evidence="1">
    <location>
        <begin position="1"/>
        <end position="64"/>
    </location>
</feature>
<evidence type="ECO:0000256" key="1">
    <source>
        <dbReference type="SAM" id="MobiDB-lite"/>
    </source>
</evidence>
<protein>
    <submittedName>
        <fullName evidence="2">Uncharacterized protein</fullName>
    </submittedName>
</protein>
<dbReference type="Proteomes" id="UP000467841">
    <property type="component" value="Unassembled WGS sequence"/>
</dbReference>
<gene>
    <name evidence="2" type="ORF">MERR_LOCUS42899</name>
</gene>
<feature type="compositionally biased region" description="Low complexity" evidence="1">
    <location>
        <begin position="1"/>
        <end position="24"/>
    </location>
</feature>
<keyword evidence="3" id="KW-1185">Reference proteome</keyword>
<accession>A0A6D2L6Y3</accession>
<evidence type="ECO:0000313" key="2">
    <source>
        <dbReference type="EMBL" id="CAA7055663.1"/>
    </source>
</evidence>
<reference evidence="2" key="1">
    <citation type="submission" date="2020-01" db="EMBL/GenBank/DDBJ databases">
        <authorList>
            <person name="Mishra B."/>
        </authorList>
    </citation>
    <scope>NUCLEOTIDE SEQUENCE [LARGE SCALE GENOMIC DNA]</scope>
</reference>
<dbReference type="AlphaFoldDB" id="A0A6D2L6Y3"/>